<protein>
    <submittedName>
        <fullName evidence="5">Biotin-dependent carboxyltransferase family protein</fullName>
    </submittedName>
</protein>
<evidence type="ECO:0000256" key="2">
    <source>
        <dbReference type="ARBA" id="ARBA00022801"/>
    </source>
</evidence>
<dbReference type="PANTHER" id="PTHR43309:SF3">
    <property type="entry name" value="5-OXOPROLINASE SUBUNIT C"/>
    <property type="match status" value="1"/>
</dbReference>
<dbReference type="SMART" id="SM00797">
    <property type="entry name" value="AHS2"/>
    <property type="match status" value="1"/>
</dbReference>
<evidence type="ECO:0000313" key="5">
    <source>
        <dbReference type="EMBL" id="BET25983.1"/>
    </source>
</evidence>
<accession>A0AA86IZ54</accession>
<evidence type="ECO:0000259" key="4">
    <source>
        <dbReference type="SMART" id="SM00797"/>
    </source>
</evidence>
<evidence type="ECO:0000256" key="1">
    <source>
        <dbReference type="ARBA" id="ARBA00022741"/>
    </source>
</evidence>
<keyword evidence="3" id="KW-0067">ATP-binding</keyword>
<evidence type="ECO:0000313" key="6">
    <source>
        <dbReference type="Proteomes" id="UP001329151"/>
    </source>
</evidence>
<organism evidence="5 6">
    <name type="scientific">Limnobacter thiooxidans</name>
    <dbReference type="NCBI Taxonomy" id="131080"/>
    <lineage>
        <taxon>Bacteria</taxon>
        <taxon>Pseudomonadati</taxon>
        <taxon>Pseudomonadota</taxon>
        <taxon>Betaproteobacteria</taxon>
        <taxon>Burkholderiales</taxon>
        <taxon>Burkholderiaceae</taxon>
        <taxon>Limnobacter</taxon>
    </lineage>
</organism>
<evidence type="ECO:0000256" key="3">
    <source>
        <dbReference type="ARBA" id="ARBA00022840"/>
    </source>
</evidence>
<reference evidence="5 6" key="1">
    <citation type="submission" date="2023-10" db="EMBL/GenBank/DDBJ databases">
        <title>Complete Genome Sequence of Limnobacter thiooxidans CS-K2T, Isolated from freshwater lake sediments in Bavaria, Germany.</title>
        <authorList>
            <person name="Naruki M."/>
            <person name="Watanabe A."/>
            <person name="Warashina T."/>
            <person name="Morita T."/>
            <person name="Arakawa K."/>
        </authorList>
    </citation>
    <scope>NUCLEOTIDE SEQUENCE [LARGE SCALE GENOMIC DNA]</scope>
    <source>
        <strain evidence="5 6">CS-K2</strain>
    </source>
</reference>
<dbReference type="PANTHER" id="PTHR43309">
    <property type="entry name" value="5-OXOPROLINASE SUBUNIT C"/>
    <property type="match status" value="1"/>
</dbReference>
<dbReference type="InterPro" id="IPR003778">
    <property type="entry name" value="CT_A_B"/>
</dbReference>
<keyword evidence="2" id="KW-0378">Hydrolase</keyword>
<dbReference type="GO" id="GO:0016787">
    <property type="term" value="F:hydrolase activity"/>
    <property type="evidence" value="ECO:0007669"/>
    <property type="project" value="UniProtKB-KW"/>
</dbReference>
<gene>
    <name evidence="5" type="ORF">RGQ30_14840</name>
</gene>
<dbReference type="GO" id="GO:0005524">
    <property type="term" value="F:ATP binding"/>
    <property type="evidence" value="ECO:0007669"/>
    <property type="project" value="UniProtKB-KW"/>
</dbReference>
<keyword evidence="6" id="KW-1185">Reference proteome</keyword>
<feature type="domain" description="Carboxyltransferase" evidence="4">
    <location>
        <begin position="23"/>
        <end position="305"/>
    </location>
</feature>
<dbReference type="Proteomes" id="UP001329151">
    <property type="component" value="Chromosome"/>
</dbReference>
<name>A0AA86IZ54_9BURK</name>
<dbReference type="InterPro" id="IPR052708">
    <property type="entry name" value="PxpC"/>
</dbReference>
<sequence>MLKVIKAQGQALVSDSGRWGYQHQGVPVDGVLDSFSFNVGNRALGNLDNAACLELMGKFVFVSTQPGKVFMANRGAQGVLNGKRVYCGQVLYLQEGDVLAIEPPCLGLWTMLCVQGGIDVPIVMGSRSTCLAAGFGGLQGRVLQVGDCLQAGDEFQPALREDIRLAMPLATFDSSGALTVHCLPGPEFGELTDHSRQLFEEQLYTLGQQSSRMGYVLKGTKEPLKLSGTVSMRSHAVHPGVVQLPPSGQPVVLLCEAQVSGGYPRLASVLSSELGKFAQLRPGQGVHWVVVDAAQATRLQLRHSTELRRYHHVIESNRGESHVD</sequence>
<dbReference type="Gene3D" id="2.40.100.10">
    <property type="entry name" value="Cyclophilin-like"/>
    <property type="match status" value="1"/>
</dbReference>
<dbReference type="Pfam" id="PF02626">
    <property type="entry name" value="CT_A_B"/>
    <property type="match status" value="1"/>
</dbReference>
<dbReference type="EMBL" id="AP028947">
    <property type="protein sequence ID" value="BET25983.1"/>
    <property type="molecule type" value="Genomic_DNA"/>
</dbReference>
<dbReference type="InterPro" id="IPR029000">
    <property type="entry name" value="Cyclophilin-like_dom_sf"/>
</dbReference>
<keyword evidence="1" id="KW-0547">Nucleotide-binding</keyword>
<dbReference type="KEGG" id="lto:RGQ30_14840"/>
<proteinExistence type="predicted"/>
<dbReference type="AlphaFoldDB" id="A0AA86IZ54"/>